<dbReference type="Proteomes" id="UP000254927">
    <property type="component" value="Unassembled WGS sequence"/>
</dbReference>
<dbReference type="Pfam" id="PF04972">
    <property type="entry name" value="BON"/>
    <property type="match status" value="2"/>
</dbReference>
<feature type="chain" id="PRO_5016697933" evidence="1">
    <location>
        <begin position="28"/>
        <end position="204"/>
    </location>
</feature>
<dbReference type="PANTHER" id="PTHR34606">
    <property type="entry name" value="BON DOMAIN-CONTAINING PROTEIN"/>
    <property type="match status" value="1"/>
</dbReference>
<evidence type="ECO:0000313" key="3">
    <source>
        <dbReference type="EMBL" id="STZ68170.1"/>
    </source>
</evidence>
<dbReference type="EMBL" id="UGQW01000002">
    <property type="protein sequence ID" value="STZ68170.1"/>
    <property type="molecule type" value="Genomic_DNA"/>
</dbReference>
<reference evidence="3 4" key="1">
    <citation type="submission" date="2018-06" db="EMBL/GenBank/DDBJ databases">
        <authorList>
            <consortium name="Pathogen Informatics"/>
            <person name="Doyle S."/>
        </authorList>
    </citation>
    <scope>NUCLEOTIDE SEQUENCE [LARGE SCALE GENOMIC DNA]</scope>
    <source>
        <strain evidence="3 4">NCTC10660</strain>
    </source>
</reference>
<feature type="signal peptide" evidence="1">
    <location>
        <begin position="1"/>
        <end position="27"/>
    </location>
</feature>
<feature type="domain" description="BON" evidence="2">
    <location>
        <begin position="54"/>
        <end position="124"/>
    </location>
</feature>
<dbReference type="PANTHER" id="PTHR34606:SF15">
    <property type="entry name" value="BON DOMAIN-CONTAINING PROTEIN"/>
    <property type="match status" value="1"/>
</dbReference>
<keyword evidence="1" id="KW-0732">Signal</keyword>
<dbReference type="PROSITE" id="PS51257">
    <property type="entry name" value="PROKAR_LIPOPROTEIN"/>
    <property type="match status" value="1"/>
</dbReference>
<evidence type="ECO:0000256" key="1">
    <source>
        <dbReference type="SAM" id="SignalP"/>
    </source>
</evidence>
<dbReference type="PROSITE" id="PS50914">
    <property type="entry name" value="BON"/>
    <property type="match status" value="1"/>
</dbReference>
<proteinExistence type="predicted"/>
<dbReference type="GeneID" id="93352654"/>
<protein>
    <submittedName>
        <fullName evidence="3">Hemolysin, putative</fullName>
    </submittedName>
</protein>
<dbReference type="AlphaFoldDB" id="A0A378U159"/>
<dbReference type="RefSeq" id="WP_070453238.1">
    <property type="nucleotide sequence ID" value="NZ_CAURIW010000012.1"/>
</dbReference>
<sequence>MIPNLAKIKILSATVLTAFFLSGCAAALIGGAAAGTSSVIDRRTTGAQADDQIMEMRVKNTAISYLKQNNNLEGYNPNLSIVSYNRHILLLGKVATEDERRFVEQVARSEQSAQAVYNYIEIAPQVRSFGNISADTWSTTKVKTVMLGVNGVYPGRVKIVTYDGVTYVMGILTPEEQAAVTQRVSTTAGVQKVVTLYQSYMPNN</sequence>
<evidence type="ECO:0000259" key="2">
    <source>
        <dbReference type="PROSITE" id="PS50914"/>
    </source>
</evidence>
<dbReference type="SMR" id="A0A378U159"/>
<name>A0A378U159_NEIEL</name>
<organism evidence="3 4">
    <name type="scientific">Neisseria elongata</name>
    <dbReference type="NCBI Taxonomy" id="495"/>
    <lineage>
        <taxon>Bacteria</taxon>
        <taxon>Pseudomonadati</taxon>
        <taxon>Pseudomonadota</taxon>
        <taxon>Betaproteobacteria</taxon>
        <taxon>Neisseriales</taxon>
        <taxon>Neisseriaceae</taxon>
        <taxon>Neisseria</taxon>
    </lineage>
</organism>
<gene>
    <name evidence="3" type="ORF">NCTC10660_01676</name>
</gene>
<dbReference type="InterPro" id="IPR007055">
    <property type="entry name" value="BON_dom"/>
</dbReference>
<dbReference type="InterPro" id="IPR051686">
    <property type="entry name" value="Lipoprotein_DolP"/>
</dbReference>
<accession>A0A378U159</accession>
<evidence type="ECO:0000313" key="4">
    <source>
        <dbReference type="Proteomes" id="UP000254927"/>
    </source>
</evidence>